<comment type="caution">
    <text evidence="7">The sequence shown here is derived from an EMBL/GenBank/DDBJ whole genome shotgun (WGS) entry which is preliminary data.</text>
</comment>
<keyword evidence="3 5" id="KW-0347">Helicase</keyword>
<dbReference type="InterPro" id="IPR027417">
    <property type="entry name" value="P-loop_NTPase"/>
</dbReference>
<organism evidence="7 8">
    <name type="scientific">Shouchella clausii</name>
    <name type="common">Alkalihalobacillus clausii</name>
    <dbReference type="NCBI Taxonomy" id="79880"/>
    <lineage>
        <taxon>Bacteria</taxon>
        <taxon>Bacillati</taxon>
        <taxon>Bacillota</taxon>
        <taxon>Bacilli</taxon>
        <taxon>Bacillales</taxon>
        <taxon>Bacillaceae</taxon>
        <taxon>Shouchella</taxon>
    </lineage>
</organism>
<evidence type="ECO:0000256" key="5">
    <source>
        <dbReference type="PROSITE-ProRule" id="PRU00560"/>
    </source>
</evidence>
<dbReference type="RefSeq" id="WP_095326218.1">
    <property type="nucleotide sequence ID" value="NZ_NPCC01000005.1"/>
</dbReference>
<dbReference type="GO" id="GO:0005829">
    <property type="term" value="C:cytosol"/>
    <property type="evidence" value="ECO:0007669"/>
    <property type="project" value="TreeGrafter"/>
</dbReference>
<evidence type="ECO:0000313" key="7">
    <source>
        <dbReference type="EMBL" id="PAE90384.1"/>
    </source>
</evidence>
<feature type="domain" description="UvrD-like helicase ATP-binding" evidence="6">
    <location>
        <begin position="205"/>
        <end position="599"/>
    </location>
</feature>
<dbReference type="PANTHER" id="PTHR11070">
    <property type="entry name" value="UVRD / RECB / PCRA DNA HELICASE FAMILY MEMBER"/>
    <property type="match status" value="1"/>
</dbReference>
<dbReference type="Pfam" id="PF13538">
    <property type="entry name" value="UvrD_C_2"/>
    <property type="match status" value="1"/>
</dbReference>
<evidence type="ECO:0000313" key="8">
    <source>
        <dbReference type="Proteomes" id="UP000216207"/>
    </source>
</evidence>
<keyword evidence="4 5" id="KW-0067">ATP-binding</keyword>
<keyword evidence="2 5" id="KW-0378">Hydrolase</keyword>
<evidence type="ECO:0000256" key="1">
    <source>
        <dbReference type="ARBA" id="ARBA00022741"/>
    </source>
</evidence>
<dbReference type="InterPro" id="IPR000212">
    <property type="entry name" value="DNA_helicase_UvrD/REP"/>
</dbReference>
<dbReference type="GO" id="GO:0000725">
    <property type="term" value="P:recombinational repair"/>
    <property type="evidence" value="ECO:0007669"/>
    <property type="project" value="TreeGrafter"/>
</dbReference>
<dbReference type="PROSITE" id="PS51198">
    <property type="entry name" value="UVRD_HELICASE_ATP_BIND"/>
    <property type="match status" value="1"/>
</dbReference>
<dbReference type="Pfam" id="PF00580">
    <property type="entry name" value="UvrD-helicase"/>
    <property type="match status" value="1"/>
</dbReference>
<accession>A0A268P3N7</accession>
<evidence type="ECO:0000259" key="6">
    <source>
        <dbReference type="PROSITE" id="PS51198"/>
    </source>
</evidence>
<evidence type="ECO:0000256" key="2">
    <source>
        <dbReference type="ARBA" id="ARBA00022801"/>
    </source>
</evidence>
<proteinExistence type="predicted"/>
<evidence type="ECO:0000256" key="3">
    <source>
        <dbReference type="ARBA" id="ARBA00022806"/>
    </source>
</evidence>
<dbReference type="InterPro" id="IPR013986">
    <property type="entry name" value="DExx_box_DNA_helicase_dom_sf"/>
</dbReference>
<gene>
    <name evidence="7" type="ORF">CHH72_05240</name>
</gene>
<dbReference type="EMBL" id="NPCC01000005">
    <property type="protein sequence ID" value="PAE90384.1"/>
    <property type="molecule type" value="Genomic_DNA"/>
</dbReference>
<evidence type="ECO:0000256" key="4">
    <source>
        <dbReference type="ARBA" id="ARBA00022840"/>
    </source>
</evidence>
<sequence>MQYEKERAAYIHAFIRTKQAMLREQLEGVAGDEMELKETFWDHVTVNFSNSHEIQETISSIKQQAELLHERERSGALIKKQMRTLRRLADSPYFGRIDLKIEGEDQAEPIYIGLASLMDENDSDFLIYDWRAPISSVYYDSEIGPVTYTAPAGTVKGVLENKRQYVFRRGELKAMFDTSLAIGDERLKESLSEGASRYMKTIVSTIQKEQNQAIRDEKSRYLVIQGVAGSGKTSVAMQRAAYLLFRHRSHIEANQLVLFSPNELFSNYVSTVLPELGEENMKQLTFRGYLYKRLGRVYEVEDGFAQLEYILGAAKGELYRTRMRSIAVKSGRAFKEKLDAFIEKLKEGGLFFKDIRFRKKTLIPKEDIETYFYCLDHGIPLQNRLRLTGEWLLKEIAKQEGKERSEAWVEKARELLDNETLLRTHWEVEKATANEEGFGTQERQEQLIAKQLVREAFEPLKKRIKALAFIDSEKLYEQFLFDDCHRDTEGFAAVALWSSSEISKKRMPYEDATPFLYLQDRIKGLQVDRSIKHVFIDEAQDYTHFQLVYMQMLYPAAHFTIVGDVSQTLYFHGPNQTGLIGGDEADVKYMAFYKSYRSTEAIIRFAREMLPNPEEIIPFERPGDVPVLVKGTSRQALIKPVKEWVEQMGERGYRTVAVIVKTAKEANDVHAQLSEWLDIQLVAKDHHEYKEGAVVLPVYLAKGIEFDAVGVFDASASHYASSQERYHLYTACTRAMDHLTVFAAGEWSPWLKPIPSHLYEEKQALS</sequence>
<dbReference type="AlphaFoldDB" id="A0A268P3N7"/>
<protein>
    <recommendedName>
        <fullName evidence="6">UvrD-like helicase ATP-binding domain-containing protein</fullName>
    </recommendedName>
</protein>
<dbReference type="InterPro" id="IPR048228">
    <property type="entry name" value="HelD_bacillota"/>
</dbReference>
<feature type="binding site" evidence="5">
    <location>
        <begin position="226"/>
        <end position="233"/>
    </location>
    <ligand>
        <name>ATP</name>
        <dbReference type="ChEBI" id="CHEBI:30616"/>
    </ligand>
</feature>
<dbReference type="Gene3D" id="1.10.10.160">
    <property type="match status" value="1"/>
</dbReference>
<dbReference type="Proteomes" id="UP000216207">
    <property type="component" value="Unassembled WGS sequence"/>
</dbReference>
<dbReference type="GO" id="GO:0043138">
    <property type="term" value="F:3'-5' DNA helicase activity"/>
    <property type="evidence" value="ECO:0007669"/>
    <property type="project" value="TreeGrafter"/>
</dbReference>
<dbReference type="SUPFAM" id="SSF52540">
    <property type="entry name" value="P-loop containing nucleoside triphosphate hydrolases"/>
    <property type="match status" value="1"/>
</dbReference>
<keyword evidence="1 5" id="KW-0547">Nucleotide-binding</keyword>
<dbReference type="InterPro" id="IPR014016">
    <property type="entry name" value="UvrD-like_ATP-bd"/>
</dbReference>
<dbReference type="PANTHER" id="PTHR11070:SF17">
    <property type="entry name" value="DNA HELICASE IV"/>
    <property type="match status" value="1"/>
</dbReference>
<name>A0A268P3N7_SHOCL</name>
<dbReference type="GO" id="GO:0005524">
    <property type="term" value="F:ATP binding"/>
    <property type="evidence" value="ECO:0007669"/>
    <property type="project" value="UniProtKB-UniRule"/>
</dbReference>
<dbReference type="GO" id="GO:0016787">
    <property type="term" value="F:hydrolase activity"/>
    <property type="evidence" value="ECO:0007669"/>
    <property type="project" value="UniProtKB-UniRule"/>
</dbReference>
<dbReference type="GO" id="GO:0003677">
    <property type="term" value="F:DNA binding"/>
    <property type="evidence" value="ECO:0007669"/>
    <property type="project" value="InterPro"/>
</dbReference>
<dbReference type="InterPro" id="IPR027785">
    <property type="entry name" value="UvrD-like_helicase_C"/>
</dbReference>
<dbReference type="NCBIfam" id="NF041464">
    <property type="entry name" value="HelD_BACSU"/>
    <property type="match status" value="1"/>
</dbReference>
<dbReference type="Gene3D" id="3.40.50.300">
    <property type="entry name" value="P-loop containing nucleotide triphosphate hydrolases"/>
    <property type="match status" value="3"/>
</dbReference>
<reference evidence="7 8" key="1">
    <citation type="submission" date="2017-07" db="EMBL/GenBank/DDBJ databases">
        <title>Isolation and whole genome analysis of endospore-forming bacteria from heroin.</title>
        <authorList>
            <person name="Kalinowski J."/>
            <person name="Ahrens B."/>
            <person name="Al-Dilaimi A."/>
            <person name="Winkler A."/>
            <person name="Wibberg D."/>
            <person name="Schleenbecker U."/>
            <person name="Ruckert C."/>
            <person name="Wolfel R."/>
            <person name="Grass G."/>
        </authorList>
    </citation>
    <scope>NUCLEOTIDE SEQUENCE [LARGE SCALE GENOMIC DNA]</scope>
    <source>
        <strain evidence="7 8">7539</strain>
    </source>
</reference>